<accession>A0ABQ3HC61</accession>
<comment type="caution">
    <text evidence="1">The sequence shown here is derived from an EMBL/GenBank/DDBJ whole genome shotgun (WGS) entry which is preliminary data.</text>
</comment>
<proteinExistence type="predicted"/>
<dbReference type="EMBL" id="BMYP01000053">
    <property type="protein sequence ID" value="GHD81592.1"/>
    <property type="molecule type" value="Genomic_DNA"/>
</dbReference>
<evidence type="ECO:0000313" key="1">
    <source>
        <dbReference type="EMBL" id="GHD81592.1"/>
    </source>
</evidence>
<protein>
    <recommendedName>
        <fullName evidence="3">Plasmid related protein</fullName>
    </recommendedName>
</protein>
<evidence type="ECO:0008006" key="3">
    <source>
        <dbReference type="Google" id="ProtNLM"/>
    </source>
</evidence>
<evidence type="ECO:0000313" key="2">
    <source>
        <dbReference type="Proteomes" id="UP000662678"/>
    </source>
</evidence>
<name>A0ABQ3HC61_9NEIS</name>
<organism evidence="1 2">
    <name type="scientific">Vogesella fluminis</name>
    <dbReference type="NCBI Taxonomy" id="1069161"/>
    <lineage>
        <taxon>Bacteria</taxon>
        <taxon>Pseudomonadati</taxon>
        <taxon>Pseudomonadota</taxon>
        <taxon>Betaproteobacteria</taxon>
        <taxon>Neisseriales</taxon>
        <taxon>Chromobacteriaceae</taxon>
        <taxon>Vogesella</taxon>
    </lineage>
</organism>
<reference evidence="2" key="1">
    <citation type="journal article" date="2019" name="Int. J. Syst. Evol. Microbiol.">
        <title>The Global Catalogue of Microorganisms (GCM) 10K type strain sequencing project: providing services to taxonomists for standard genome sequencing and annotation.</title>
        <authorList>
            <consortium name="The Broad Institute Genomics Platform"/>
            <consortium name="The Broad Institute Genome Sequencing Center for Infectious Disease"/>
            <person name="Wu L."/>
            <person name="Ma J."/>
        </authorList>
    </citation>
    <scope>NUCLEOTIDE SEQUENCE [LARGE SCALE GENOMIC DNA]</scope>
    <source>
        <strain evidence="2">KCTC 23713</strain>
    </source>
</reference>
<dbReference type="Proteomes" id="UP000662678">
    <property type="component" value="Unassembled WGS sequence"/>
</dbReference>
<gene>
    <name evidence="1" type="ORF">GCM10011419_27840</name>
</gene>
<keyword evidence="2" id="KW-1185">Reference proteome</keyword>
<sequence>MATTTCFTRFPAGQLVATPAALALLAEHDIDPASLLTRHLAGDWGDALCSDDAALNDAALTNGARLLSAYRLGGNAVVWIITEAEDDRGDRAATTILLPEDY</sequence>
<dbReference type="RefSeq" id="WP_189354694.1">
    <property type="nucleotide sequence ID" value="NZ_BMYP01000053.1"/>
</dbReference>